<name>A0A5D2BLS7_GOSDA</name>
<organism evidence="1 2">
    <name type="scientific">Gossypium darwinii</name>
    <name type="common">Darwin's cotton</name>
    <name type="synonym">Gossypium barbadense var. darwinii</name>
    <dbReference type="NCBI Taxonomy" id="34276"/>
    <lineage>
        <taxon>Eukaryota</taxon>
        <taxon>Viridiplantae</taxon>
        <taxon>Streptophyta</taxon>
        <taxon>Embryophyta</taxon>
        <taxon>Tracheophyta</taxon>
        <taxon>Spermatophyta</taxon>
        <taxon>Magnoliopsida</taxon>
        <taxon>eudicotyledons</taxon>
        <taxon>Gunneridae</taxon>
        <taxon>Pentapetalae</taxon>
        <taxon>rosids</taxon>
        <taxon>malvids</taxon>
        <taxon>Malvales</taxon>
        <taxon>Malvaceae</taxon>
        <taxon>Malvoideae</taxon>
        <taxon>Gossypium</taxon>
    </lineage>
</organism>
<keyword evidence="2" id="KW-1185">Reference proteome</keyword>
<dbReference type="Proteomes" id="UP000323506">
    <property type="component" value="Chromosome D08"/>
</dbReference>
<reference evidence="1 2" key="1">
    <citation type="submission" date="2019-06" db="EMBL/GenBank/DDBJ databases">
        <title>WGS assembly of Gossypium darwinii.</title>
        <authorList>
            <person name="Chen Z.J."/>
            <person name="Sreedasyam A."/>
            <person name="Ando A."/>
            <person name="Song Q."/>
            <person name="De L."/>
            <person name="Hulse-Kemp A."/>
            <person name="Ding M."/>
            <person name="Ye W."/>
            <person name="Kirkbride R."/>
            <person name="Jenkins J."/>
            <person name="Plott C."/>
            <person name="Lovell J."/>
            <person name="Lin Y.-M."/>
            <person name="Vaughn R."/>
            <person name="Liu B."/>
            <person name="Li W."/>
            <person name="Simpson S."/>
            <person name="Scheffler B."/>
            <person name="Saski C."/>
            <person name="Grover C."/>
            <person name="Hu G."/>
            <person name="Conover J."/>
            <person name="Carlson J."/>
            <person name="Shu S."/>
            <person name="Boston L."/>
            <person name="Williams M."/>
            <person name="Peterson D."/>
            <person name="Mcgee K."/>
            <person name="Jones D."/>
            <person name="Wendel J."/>
            <person name="Stelly D."/>
            <person name="Grimwood J."/>
            <person name="Schmutz J."/>
        </authorList>
    </citation>
    <scope>NUCLEOTIDE SEQUENCE [LARGE SCALE GENOMIC DNA]</scope>
    <source>
        <strain evidence="1">1808015.09</strain>
    </source>
</reference>
<dbReference type="AlphaFoldDB" id="A0A5D2BLS7"/>
<accession>A0A5D2BLS7</accession>
<evidence type="ECO:0000313" key="1">
    <source>
        <dbReference type="EMBL" id="TYG56476.1"/>
    </source>
</evidence>
<proteinExistence type="predicted"/>
<gene>
    <name evidence="1" type="ORF">ES288_D08G066800v1</name>
</gene>
<sequence length="69" mass="7904">MPSSLFFLNSSSPPAAIHLHRSTSGPPRFHPFPESEVRAKLQTSSTNLHLHIRLLRNRYCDTEMICRCI</sequence>
<dbReference type="EMBL" id="CM017708">
    <property type="protein sequence ID" value="TYG56476.1"/>
    <property type="molecule type" value="Genomic_DNA"/>
</dbReference>
<evidence type="ECO:0000313" key="2">
    <source>
        <dbReference type="Proteomes" id="UP000323506"/>
    </source>
</evidence>
<protein>
    <submittedName>
        <fullName evidence="1">Uncharacterized protein</fullName>
    </submittedName>
</protein>